<name>A0ABY5J6K6_9GAMM</name>
<sequence>MQVDRLNETTPKLAERLAKRLSTAVHEGQLAAGARLPTEQALCEQYGVSRTVVREATSMLKREGMLVSRQGSGTFVVANPSVALRMPQPQGNFAAVVEIIELRSALEIKAAELAATRCSSAQLRAMRNALAELDEAVERGEDGVREDLAFHRSVVAATGNQHFLETIDFLHQLLQQAISVTRRNEAKNAQYMRQVDHEHHALLDAIVSGDSEAARHAASMHLRNAETRLREAQSEADAVL</sequence>
<dbReference type="PANTHER" id="PTHR43537:SF44">
    <property type="entry name" value="GNTR FAMILY REGULATORY PROTEIN"/>
    <property type="match status" value="1"/>
</dbReference>
<proteinExistence type="predicted"/>
<evidence type="ECO:0000313" key="6">
    <source>
        <dbReference type="Proteomes" id="UP000887421"/>
    </source>
</evidence>
<keyword evidence="2" id="KW-0238">DNA-binding</keyword>
<evidence type="ECO:0000256" key="2">
    <source>
        <dbReference type="ARBA" id="ARBA00023125"/>
    </source>
</evidence>
<dbReference type="SUPFAM" id="SSF46785">
    <property type="entry name" value="Winged helix' DNA-binding domain"/>
    <property type="match status" value="1"/>
</dbReference>
<dbReference type="InterPro" id="IPR008920">
    <property type="entry name" value="TF_FadR/GntR_C"/>
</dbReference>
<dbReference type="PROSITE" id="PS50949">
    <property type="entry name" value="HTH_GNTR"/>
    <property type="match status" value="1"/>
</dbReference>
<dbReference type="Pfam" id="PF07729">
    <property type="entry name" value="FCD"/>
    <property type="match status" value="1"/>
</dbReference>
<reference evidence="5" key="1">
    <citation type="submission" date="2021-05" db="EMBL/GenBank/DDBJ databases">
        <title>Complete genome sequence of Pseudomonas seleniipraecipitans strain D1-6.</title>
        <authorList>
            <person name="Lafi F."/>
            <person name="Eida A."/>
            <person name="Alam I."/>
            <person name="Hert H."/>
            <person name="Saad M."/>
        </authorList>
    </citation>
    <scope>NUCLEOTIDE SEQUENCE</scope>
    <source>
        <strain evidence="5">D1-6</strain>
    </source>
</reference>
<evidence type="ECO:0000256" key="3">
    <source>
        <dbReference type="ARBA" id="ARBA00023163"/>
    </source>
</evidence>
<keyword evidence="6" id="KW-1185">Reference proteome</keyword>
<dbReference type="SMART" id="SM00895">
    <property type="entry name" value="FCD"/>
    <property type="match status" value="1"/>
</dbReference>
<dbReference type="InterPro" id="IPR036388">
    <property type="entry name" value="WH-like_DNA-bd_sf"/>
</dbReference>
<dbReference type="Gene3D" id="1.10.10.10">
    <property type="entry name" value="Winged helix-like DNA-binding domain superfamily/Winged helix DNA-binding domain"/>
    <property type="match status" value="1"/>
</dbReference>
<dbReference type="Gene3D" id="1.20.120.530">
    <property type="entry name" value="GntR ligand-binding domain-like"/>
    <property type="match status" value="1"/>
</dbReference>
<keyword evidence="3" id="KW-0804">Transcription</keyword>
<dbReference type="InterPro" id="IPR036390">
    <property type="entry name" value="WH_DNA-bd_sf"/>
</dbReference>
<dbReference type="EMBL" id="CP076114">
    <property type="protein sequence ID" value="UUD63706.1"/>
    <property type="molecule type" value="Genomic_DNA"/>
</dbReference>
<keyword evidence="1" id="KW-0805">Transcription regulation</keyword>
<dbReference type="SMART" id="SM00345">
    <property type="entry name" value="HTH_GNTR"/>
    <property type="match status" value="1"/>
</dbReference>
<dbReference type="PANTHER" id="PTHR43537">
    <property type="entry name" value="TRANSCRIPTIONAL REGULATOR, GNTR FAMILY"/>
    <property type="match status" value="1"/>
</dbReference>
<gene>
    <name evidence="5" type="ORF">D16iCDA_18840</name>
</gene>
<dbReference type="InterPro" id="IPR011711">
    <property type="entry name" value="GntR_C"/>
</dbReference>
<organism evidence="5 6">
    <name type="scientific">Phytopseudomonas seleniipraecipitans</name>
    <dbReference type="NCBI Taxonomy" id="640205"/>
    <lineage>
        <taxon>Bacteria</taxon>
        <taxon>Pseudomonadati</taxon>
        <taxon>Pseudomonadota</taxon>
        <taxon>Gammaproteobacteria</taxon>
        <taxon>Pseudomonadales</taxon>
        <taxon>Pseudomonadaceae</taxon>
        <taxon>Phytopseudomonas</taxon>
    </lineage>
</organism>
<dbReference type="InterPro" id="IPR000524">
    <property type="entry name" value="Tscrpt_reg_HTH_GntR"/>
</dbReference>
<feature type="domain" description="HTH gntR-type" evidence="4">
    <location>
        <begin position="11"/>
        <end position="79"/>
    </location>
</feature>
<accession>A0ABY5J6K6</accession>
<dbReference type="Pfam" id="PF00392">
    <property type="entry name" value="GntR"/>
    <property type="match status" value="1"/>
</dbReference>
<evidence type="ECO:0000256" key="1">
    <source>
        <dbReference type="ARBA" id="ARBA00023015"/>
    </source>
</evidence>
<dbReference type="SUPFAM" id="SSF48008">
    <property type="entry name" value="GntR ligand-binding domain-like"/>
    <property type="match status" value="1"/>
</dbReference>
<evidence type="ECO:0000313" key="5">
    <source>
        <dbReference type="EMBL" id="UUD63706.1"/>
    </source>
</evidence>
<dbReference type="CDD" id="cd07377">
    <property type="entry name" value="WHTH_GntR"/>
    <property type="match status" value="1"/>
</dbReference>
<protein>
    <submittedName>
        <fullName evidence="5">FadR family transcriptional regulator</fullName>
    </submittedName>
</protein>
<evidence type="ECO:0000259" key="4">
    <source>
        <dbReference type="PROSITE" id="PS50949"/>
    </source>
</evidence>
<dbReference type="PRINTS" id="PR00035">
    <property type="entry name" value="HTHGNTR"/>
</dbReference>
<dbReference type="Proteomes" id="UP000887421">
    <property type="component" value="Chromosome"/>
</dbReference>